<evidence type="ECO:0000313" key="1">
    <source>
        <dbReference type="EMBL" id="KAJ3255632.1"/>
    </source>
</evidence>
<evidence type="ECO:0000313" key="2">
    <source>
        <dbReference type="Proteomes" id="UP001210925"/>
    </source>
</evidence>
<protein>
    <submittedName>
        <fullName evidence="1">Uncharacterized protein</fullName>
    </submittedName>
</protein>
<organism evidence="1 2">
    <name type="scientific">Boothiomyces macroporosus</name>
    <dbReference type="NCBI Taxonomy" id="261099"/>
    <lineage>
        <taxon>Eukaryota</taxon>
        <taxon>Fungi</taxon>
        <taxon>Fungi incertae sedis</taxon>
        <taxon>Chytridiomycota</taxon>
        <taxon>Chytridiomycota incertae sedis</taxon>
        <taxon>Chytridiomycetes</taxon>
        <taxon>Rhizophydiales</taxon>
        <taxon>Terramycetaceae</taxon>
        <taxon>Boothiomyces</taxon>
    </lineage>
</organism>
<dbReference type="Proteomes" id="UP001210925">
    <property type="component" value="Unassembled WGS sequence"/>
</dbReference>
<comment type="caution">
    <text evidence="1">The sequence shown here is derived from an EMBL/GenBank/DDBJ whole genome shotgun (WGS) entry which is preliminary data.</text>
</comment>
<gene>
    <name evidence="1" type="ORF">HK103_006157</name>
</gene>
<dbReference type="EMBL" id="JADGKB010000063">
    <property type="protein sequence ID" value="KAJ3255632.1"/>
    <property type="molecule type" value="Genomic_DNA"/>
</dbReference>
<sequence>MSLIKRSLRSVKTRCFINKLILERSLLETDNEEFKNGEERFTQLQGLVQNTISGYKSLFTQKELKLLGKGYKEWNEVEKAESAKRWESMCALYSSLGLVKPQPLDKKLNLKEVLLVYNRLPAKDSVDAHIDCFDGKLMDESNFKIQVLQSNIRAQLHEVYTALNNSKNDPRYNKAVQENRQMIAGLVDFAKSNNLLAASNIVDNDIVIDGEKYEDINQEKFGQLYNAAEYRLSAYNWICGNDWDFDEFVPFITL</sequence>
<keyword evidence="2" id="KW-1185">Reference proteome</keyword>
<dbReference type="AlphaFoldDB" id="A0AAD5Y4U6"/>
<reference evidence="1" key="1">
    <citation type="submission" date="2020-05" db="EMBL/GenBank/DDBJ databases">
        <title>Phylogenomic resolution of chytrid fungi.</title>
        <authorList>
            <person name="Stajich J.E."/>
            <person name="Amses K."/>
            <person name="Simmons R."/>
            <person name="Seto K."/>
            <person name="Myers J."/>
            <person name="Bonds A."/>
            <person name="Quandt C.A."/>
            <person name="Barry K."/>
            <person name="Liu P."/>
            <person name="Grigoriev I."/>
            <person name="Longcore J.E."/>
            <person name="James T.Y."/>
        </authorList>
    </citation>
    <scope>NUCLEOTIDE SEQUENCE</scope>
    <source>
        <strain evidence="1">PLAUS21</strain>
    </source>
</reference>
<name>A0AAD5Y4U6_9FUNG</name>
<proteinExistence type="predicted"/>
<accession>A0AAD5Y4U6</accession>